<feature type="transmembrane region" description="Helical" evidence="1">
    <location>
        <begin position="386"/>
        <end position="408"/>
    </location>
</feature>
<evidence type="ECO:0000256" key="1">
    <source>
        <dbReference type="SAM" id="Phobius"/>
    </source>
</evidence>
<dbReference type="EMBL" id="FJOG01000016">
    <property type="protein sequence ID" value="CZR60756.1"/>
    <property type="molecule type" value="Genomic_DNA"/>
</dbReference>
<protein>
    <submittedName>
        <fullName evidence="3">Uncharacterized protein</fullName>
    </submittedName>
</protein>
<evidence type="ECO:0000256" key="2">
    <source>
        <dbReference type="SAM" id="SignalP"/>
    </source>
</evidence>
<accession>A0A1L7X6W1</accession>
<keyword evidence="1" id="KW-1133">Transmembrane helix</keyword>
<evidence type="ECO:0000313" key="3">
    <source>
        <dbReference type="EMBL" id="CZR60756.1"/>
    </source>
</evidence>
<dbReference type="Proteomes" id="UP000184330">
    <property type="component" value="Unassembled WGS sequence"/>
</dbReference>
<proteinExistence type="predicted"/>
<feature type="signal peptide" evidence="2">
    <location>
        <begin position="1"/>
        <end position="23"/>
    </location>
</feature>
<keyword evidence="1" id="KW-0472">Membrane</keyword>
<reference evidence="3 4" key="1">
    <citation type="submission" date="2016-03" db="EMBL/GenBank/DDBJ databases">
        <authorList>
            <person name="Ploux O."/>
        </authorList>
    </citation>
    <scope>NUCLEOTIDE SEQUENCE [LARGE SCALE GENOMIC DNA]</scope>
    <source>
        <strain evidence="3 4">UAMH 11012</strain>
    </source>
</reference>
<keyword evidence="2" id="KW-0732">Signal</keyword>
<sequence>MFSGMVQDVLLLALCFLLATTTGSMNDRVEKGLLKQRASSPSNITNLTAQFFPSQGSKRAQITYGPFNVPNMNITNGMQSFFQAPVEMPCKDCLVTYIQAGLTYPNGTYANANTSLWLHHVVLYNLNNVDAVCPTNLITGVPGERFFASGNERSPANICINGTNNAGYYIGRNDTIGFLTELMNTEMVNQTAVVTIEYEYIPGLPASFSKVTPVWLDIAPCDQGSEEPAKNGSFQYTSTPWTAPANAAGRITCAIGHVHDGGTHIDIAKNNQSMCDAIAVYGGPGYMDPMGNMVNMPGMTMGSHISSLSECSTGQLNVGDSLTVTAYYNTTEYAPMTNTDGSLTPIMGIGLLYVAVNETSSSTSTSSGTSTATGVASTTSKAAGSIMTVAGGSALFAGAVGGMVALGFA</sequence>
<dbReference type="AlphaFoldDB" id="A0A1L7X6W1"/>
<keyword evidence="4" id="KW-1185">Reference proteome</keyword>
<name>A0A1L7X6W1_9HELO</name>
<evidence type="ECO:0000313" key="4">
    <source>
        <dbReference type="Proteomes" id="UP000184330"/>
    </source>
</evidence>
<organism evidence="3 4">
    <name type="scientific">Phialocephala subalpina</name>
    <dbReference type="NCBI Taxonomy" id="576137"/>
    <lineage>
        <taxon>Eukaryota</taxon>
        <taxon>Fungi</taxon>
        <taxon>Dikarya</taxon>
        <taxon>Ascomycota</taxon>
        <taxon>Pezizomycotina</taxon>
        <taxon>Leotiomycetes</taxon>
        <taxon>Helotiales</taxon>
        <taxon>Mollisiaceae</taxon>
        <taxon>Phialocephala</taxon>
        <taxon>Phialocephala fortinii species complex</taxon>
    </lineage>
</organism>
<gene>
    <name evidence="3" type="ORF">PAC_10652</name>
</gene>
<dbReference type="OrthoDB" id="4142625at2759"/>
<keyword evidence="1" id="KW-0812">Transmembrane</keyword>
<feature type="chain" id="PRO_5012182745" evidence="2">
    <location>
        <begin position="24"/>
        <end position="409"/>
    </location>
</feature>